<accession>A0ABY5GN29</accession>
<dbReference type="Gene3D" id="3.30.1330.40">
    <property type="entry name" value="RutC-like"/>
    <property type="match status" value="1"/>
</dbReference>
<keyword evidence="2" id="KW-1185">Reference proteome</keyword>
<sequence>MTHIIRKHINDRMSKIVTHNNTVYLCGQVGNRGDTIEAQTREALTRVDRLLEEAGSDRKHILQAIVWLSDMDDFSAMNDVWDNWFEPGSAPARACGEAKLASPELKFEVIVTAALKSE</sequence>
<dbReference type="InterPro" id="IPR006175">
    <property type="entry name" value="YjgF/YER057c/UK114"/>
</dbReference>
<protein>
    <submittedName>
        <fullName evidence="1">RidA family protein</fullName>
    </submittedName>
</protein>
<dbReference type="EMBL" id="CP101509">
    <property type="protein sequence ID" value="UTV30727.1"/>
    <property type="molecule type" value="Genomic_DNA"/>
</dbReference>
<dbReference type="Pfam" id="PF01042">
    <property type="entry name" value="Ribonuc_L-PSP"/>
    <property type="match status" value="1"/>
</dbReference>
<gene>
    <name evidence="1" type="ORF">NNL38_19395</name>
</gene>
<dbReference type="InterPro" id="IPR035709">
    <property type="entry name" value="YoaB-like"/>
</dbReference>
<proteinExistence type="predicted"/>
<dbReference type="SUPFAM" id="SSF55298">
    <property type="entry name" value="YjgF-like"/>
    <property type="match status" value="1"/>
</dbReference>
<evidence type="ECO:0000313" key="2">
    <source>
        <dbReference type="Proteomes" id="UP001057998"/>
    </source>
</evidence>
<dbReference type="CDD" id="cd06150">
    <property type="entry name" value="YjgF_YER057c_UK114_like_2"/>
    <property type="match status" value="1"/>
</dbReference>
<organism evidence="1 2">
    <name type="scientific">Photobacterium atrarenae</name>
    <dbReference type="NCBI Taxonomy" id="865757"/>
    <lineage>
        <taxon>Bacteria</taxon>
        <taxon>Pseudomonadati</taxon>
        <taxon>Pseudomonadota</taxon>
        <taxon>Gammaproteobacteria</taxon>
        <taxon>Vibrionales</taxon>
        <taxon>Vibrionaceae</taxon>
        <taxon>Photobacterium</taxon>
    </lineage>
</organism>
<dbReference type="RefSeq" id="WP_255392093.1">
    <property type="nucleotide sequence ID" value="NZ_CP101509.1"/>
</dbReference>
<evidence type="ECO:0000313" key="1">
    <source>
        <dbReference type="EMBL" id="UTV30727.1"/>
    </source>
</evidence>
<dbReference type="InterPro" id="IPR035959">
    <property type="entry name" value="RutC-like_sf"/>
</dbReference>
<dbReference type="PANTHER" id="PTHR47328">
    <property type="match status" value="1"/>
</dbReference>
<dbReference type="Proteomes" id="UP001057998">
    <property type="component" value="Chromosome 2"/>
</dbReference>
<dbReference type="PANTHER" id="PTHR47328:SF1">
    <property type="entry name" value="RUTC FAMILY PROTEIN YOAB"/>
    <property type="match status" value="1"/>
</dbReference>
<reference evidence="1" key="1">
    <citation type="submission" date="2022-07" db="EMBL/GenBank/DDBJ databases">
        <title>Genome sequencing of Photobacterium atrarenae GJH2-4.</title>
        <authorList>
            <person name="Park S.-J."/>
        </authorList>
    </citation>
    <scope>NUCLEOTIDE SEQUENCE</scope>
    <source>
        <strain evidence="1">GJH2-4</strain>
    </source>
</reference>
<name>A0ABY5GN29_9GAMM</name>